<dbReference type="InterPro" id="IPR052709">
    <property type="entry name" value="Transposase-MT_Hybrid"/>
</dbReference>
<feature type="region of interest" description="Disordered" evidence="1">
    <location>
        <begin position="415"/>
        <end position="436"/>
    </location>
</feature>
<keyword evidence="3" id="KW-1185">Reference proteome</keyword>
<dbReference type="Pfam" id="PF01359">
    <property type="entry name" value="Transposase_1"/>
    <property type="match status" value="1"/>
</dbReference>
<reference evidence="2 3" key="1">
    <citation type="submission" date="2022-01" db="EMBL/GenBank/DDBJ databases">
        <title>A chromosomal length assembly of Cordylochernes scorpioides.</title>
        <authorList>
            <person name="Zeh D."/>
            <person name="Zeh J."/>
        </authorList>
    </citation>
    <scope>NUCLEOTIDE SEQUENCE [LARGE SCALE GENOMIC DNA]</scope>
    <source>
        <strain evidence="2">IN4F17</strain>
        <tissue evidence="2">Whole Body</tissue>
    </source>
</reference>
<protein>
    <submittedName>
        <fullName evidence="2">SETMAR</fullName>
    </submittedName>
</protein>
<dbReference type="PANTHER" id="PTHR46060">
    <property type="entry name" value="MARINER MOS1 TRANSPOSASE-LIKE PROTEIN"/>
    <property type="match status" value="1"/>
</dbReference>
<name>A0ABY6L663_9ARAC</name>
<feature type="compositionally biased region" description="Polar residues" evidence="1">
    <location>
        <begin position="91"/>
        <end position="107"/>
    </location>
</feature>
<dbReference type="Gene3D" id="3.30.420.10">
    <property type="entry name" value="Ribonuclease H-like superfamily/Ribonuclease H"/>
    <property type="match status" value="2"/>
</dbReference>
<gene>
    <name evidence="2" type="ORF">LAZ67_14001596</name>
</gene>
<dbReference type="EMBL" id="CP092876">
    <property type="protein sequence ID" value="UYV76653.1"/>
    <property type="molecule type" value="Genomic_DNA"/>
</dbReference>
<evidence type="ECO:0000256" key="1">
    <source>
        <dbReference type="SAM" id="MobiDB-lite"/>
    </source>
</evidence>
<sequence>MASGVANATIKDIGEPMAIGYQWGTTSRHSAESSVESSLLQAMPSNNRLPNISQIAILVTHVYVAYGISSPFPAAAIVAELHSRGTTLTDKVVESDSSPPETWNGSQEHPPMQNRHTGAQKQTDVLMKNERASASVIIVQKMELEKEQRLKSFTNNDKMNKLLANSNVQQKQAIDTLAMVIMSLDPGDLSIFEESAKDLAFGSTETLAELLDQADLVDVTTFFDASRVATMGSRIDSRHLDRILLTSGSDDRHTQYQTIDYAYSEHRAVLIHIWLRRYGSSYLPSPTPAVENRERASHFLRRRLEDDTVRSYYPSLSDLGRFFRARRCSPSTFTDNDGNAISGGHLRRFFLECLSTAGAGLEASDEDQRIPPRMKAVTIAGYDNMSSVVERAQMSSYVERGKWVYRYAEKEMVPSSSVHPKSSGRRQGKLSGSSCTKSSVVERAQNRLKVMVMVQKQGNWVPYELKPGNIERRICTCELLLKRQNQKGFLHRIVTGDEKWIHYDNPKRRKSSGKPGHASTSTAKPNIHGKKLMLCIWWDQLGVIYYELLQPNETITGERVAVLPAVLGKPPDFHPLPYFTLREKFYEPTGSRVTPQPLRTSISHTMNARLWCEIITGIRVIYHPTCDRHTSVQNDHQQATEERNLRARRPLGCLPLTPVHRQVRLQWCRERSTWNCADWGRIVFSDESRFLLCPDDRRKRVWRRPGQRVDPDLTVEHHTGPQ</sequence>
<accession>A0ABY6L663</accession>
<evidence type="ECO:0000313" key="2">
    <source>
        <dbReference type="EMBL" id="UYV76653.1"/>
    </source>
</evidence>
<dbReference type="Proteomes" id="UP001235939">
    <property type="component" value="Chromosome 14"/>
</dbReference>
<proteinExistence type="predicted"/>
<feature type="region of interest" description="Disordered" evidence="1">
    <location>
        <begin position="504"/>
        <end position="524"/>
    </location>
</feature>
<dbReference type="InterPro" id="IPR001888">
    <property type="entry name" value="Transposase_1"/>
</dbReference>
<evidence type="ECO:0000313" key="3">
    <source>
        <dbReference type="Proteomes" id="UP001235939"/>
    </source>
</evidence>
<dbReference type="PANTHER" id="PTHR46060:SF2">
    <property type="entry name" value="HISTONE-LYSINE N-METHYLTRANSFERASE SETMAR"/>
    <property type="match status" value="1"/>
</dbReference>
<organism evidence="2 3">
    <name type="scientific">Cordylochernes scorpioides</name>
    <dbReference type="NCBI Taxonomy" id="51811"/>
    <lineage>
        <taxon>Eukaryota</taxon>
        <taxon>Metazoa</taxon>
        <taxon>Ecdysozoa</taxon>
        <taxon>Arthropoda</taxon>
        <taxon>Chelicerata</taxon>
        <taxon>Arachnida</taxon>
        <taxon>Pseudoscorpiones</taxon>
        <taxon>Cheliferoidea</taxon>
        <taxon>Chernetidae</taxon>
        <taxon>Cordylochernes</taxon>
    </lineage>
</organism>
<feature type="region of interest" description="Disordered" evidence="1">
    <location>
        <begin position="91"/>
        <end position="120"/>
    </location>
</feature>
<dbReference type="InterPro" id="IPR036397">
    <property type="entry name" value="RNaseH_sf"/>
</dbReference>